<evidence type="ECO:0000313" key="3">
    <source>
        <dbReference type="EMBL" id="KEY68631.1"/>
    </source>
</evidence>
<gene>
    <name evidence="3" type="ORF">S7711_00511</name>
</gene>
<dbReference type="PROSITE" id="PS51840">
    <property type="entry name" value="C2_NT"/>
    <property type="match status" value="1"/>
</dbReference>
<evidence type="ECO:0000256" key="1">
    <source>
        <dbReference type="SAM" id="MobiDB-lite"/>
    </source>
</evidence>
<feature type="compositionally biased region" description="Polar residues" evidence="1">
    <location>
        <begin position="320"/>
        <end position="338"/>
    </location>
</feature>
<accession>A0A084ATK2</accession>
<proteinExistence type="predicted"/>
<dbReference type="Pfam" id="PF10358">
    <property type="entry name" value="NT-C2"/>
    <property type="match status" value="1"/>
</dbReference>
<dbReference type="PANTHER" id="PTHR21456">
    <property type="entry name" value="FAMILY WITH SEQUENCE SIMILARITY 102"/>
    <property type="match status" value="1"/>
</dbReference>
<dbReference type="EMBL" id="KL648566">
    <property type="protein sequence ID" value="KEY68631.1"/>
    <property type="molecule type" value="Genomic_DNA"/>
</dbReference>
<dbReference type="Proteomes" id="UP000028045">
    <property type="component" value="Unassembled WGS sequence"/>
</dbReference>
<dbReference type="AlphaFoldDB" id="A0A084ATK2"/>
<dbReference type="InterPro" id="IPR019448">
    <property type="entry name" value="NT-C2"/>
</dbReference>
<evidence type="ECO:0000259" key="2">
    <source>
        <dbReference type="PROSITE" id="PS51840"/>
    </source>
</evidence>
<name>A0A084ATK2_STACB</name>
<organism evidence="3 4">
    <name type="scientific">Stachybotrys chartarum (strain CBS 109288 / IBT 7711)</name>
    <name type="common">Toxic black mold</name>
    <name type="synonym">Stilbospora chartarum</name>
    <dbReference type="NCBI Taxonomy" id="1280523"/>
    <lineage>
        <taxon>Eukaryota</taxon>
        <taxon>Fungi</taxon>
        <taxon>Dikarya</taxon>
        <taxon>Ascomycota</taxon>
        <taxon>Pezizomycotina</taxon>
        <taxon>Sordariomycetes</taxon>
        <taxon>Hypocreomycetidae</taxon>
        <taxon>Hypocreales</taxon>
        <taxon>Stachybotryaceae</taxon>
        <taxon>Stachybotrys</taxon>
    </lineage>
</organism>
<dbReference type="InterPro" id="IPR039931">
    <property type="entry name" value="EEIG1/2-like"/>
</dbReference>
<dbReference type="PANTHER" id="PTHR21456:SF1">
    <property type="entry name" value="C2 NT-TYPE DOMAIN-CONTAINING PROTEIN"/>
    <property type="match status" value="1"/>
</dbReference>
<feature type="compositionally biased region" description="Basic residues" evidence="1">
    <location>
        <begin position="303"/>
        <end position="319"/>
    </location>
</feature>
<reference evidence="3 4" key="1">
    <citation type="journal article" date="2014" name="BMC Genomics">
        <title>Comparative genome sequencing reveals chemotype-specific gene clusters in the toxigenic black mold Stachybotrys.</title>
        <authorList>
            <person name="Semeiks J."/>
            <person name="Borek D."/>
            <person name="Otwinowski Z."/>
            <person name="Grishin N.V."/>
        </authorList>
    </citation>
    <scope>NUCLEOTIDE SEQUENCE [LARGE SCALE GENOMIC DNA]</scope>
    <source>
        <strain evidence="4">CBS 109288 / IBT 7711</strain>
    </source>
</reference>
<feature type="region of interest" description="Disordered" evidence="1">
    <location>
        <begin position="269"/>
        <end position="370"/>
    </location>
</feature>
<feature type="domain" description="C2 NT-type" evidence="2">
    <location>
        <begin position="5"/>
        <end position="181"/>
    </location>
</feature>
<sequence>MPFSLAVGKARRPKFELHLRIYDLNNVPLASGSSYIKWHLTHSIHAEHRGRTPKCPVANHRVDYNFSKLVPSIRISIDKNNSLSECPIEFEVLQEFPAAEKITLGHVRLNLSEYVEESQAHARDISLLPRARSGSSGAHSGSAPKFSLLEEESVEEGIVRRHLMQDSKVNSTLRIGILMVQVDGDRGFSAPPLRTAPVFGGIAGLIPPEQAEDESGPIPTVSKSREHAEIYDLYRRTLAASWYSQPGEPPADECIEDIFSGGNGWRTKYDNSTSGSASDPFDEDEDASPAGHATLRPIDLRRTNLRHLRPSLARMRHSRANSGASDKSTSTVVGQNGSALKHTSRHVRDNSRDQDPSRGSSLVSLAASRDTELGMRDTGLKYVQGVQESELREDLIAWKLPGAVVQTAANG</sequence>
<protein>
    <recommendedName>
        <fullName evidence="2">C2 NT-type domain-containing protein</fullName>
    </recommendedName>
</protein>
<dbReference type="OrthoDB" id="3365224at2759"/>
<dbReference type="HOGENOM" id="CLU_023134_1_0_1"/>
<keyword evidence="4" id="KW-1185">Reference proteome</keyword>
<evidence type="ECO:0000313" key="4">
    <source>
        <dbReference type="Proteomes" id="UP000028045"/>
    </source>
</evidence>
<feature type="compositionally biased region" description="Basic and acidic residues" evidence="1">
    <location>
        <begin position="346"/>
        <end position="356"/>
    </location>
</feature>